<feature type="domain" description="Cardiolipin synthase N-terminal" evidence="7">
    <location>
        <begin position="25"/>
        <end position="63"/>
    </location>
</feature>
<keyword evidence="5 6" id="KW-0472">Membrane</keyword>
<keyword evidence="9" id="KW-1185">Reference proteome</keyword>
<dbReference type="RefSeq" id="WP_204400565.1">
    <property type="nucleotide sequence ID" value="NZ_JAFBEE010000003.1"/>
</dbReference>
<evidence type="ECO:0000313" key="8">
    <source>
        <dbReference type="EMBL" id="MBM7614288.1"/>
    </source>
</evidence>
<keyword evidence="4 6" id="KW-1133">Transmembrane helix</keyword>
<keyword evidence="2" id="KW-1003">Cell membrane</keyword>
<sequence length="69" mass="7998">MGDITTLEFIKLVLPFIVLELGLKLFCFYLILKKGVRNLSKVIWSLILLVQVVGPISFLLFGRRREFND</sequence>
<protein>
    <recommendedName>
        <fullName evidence="7">Cardiolipin synthase N-terminal domain-containing protein</fullName>
    </recommendedName>
</protein>
<feature type="transmembrane region" description="Helical" evidence="6">
    <location>
        <begin position="43"/>
        <end position="61"/>
    </location>
</feature>
<evidence type="ECO:0000256" key="3">
    <source>
        <dbReference type="ARBA" id="ARBA00022692"/>
    </source>
</evidence>
<reference evidence="8 9" key="1">
    <citation type="submission" date="2021-01" db="EMBL/GenBank/DDBJ databases">
        <title>Genomic Encyclopedia of Type Strains, Phase IV (KMG-IV): sequencing the most valuable type-strain genomes for metagenomic binning, comparative biology and taxonomic classification.</title>
        <authorList>
            <person name="Goeker M."/>
        </authorList>
    </citation>
    <scope>NUCLEOTIDE SEQUENCE [LARGE SCALE GENOMIC DNA]</scope>
    <source>
        <strain evidence="8 9">DSM 25890</strain>
    </source>
</reference>
<evidence type="ECO:0000256" key="5">
    <source>
        <dbReference type="ARBA" id="ARBA00023136"/>
    </source>
</evidence>
<evidence type="ECO:0000259" key="7">
    <source>
        <dbReference type="Pfam" id="PF13396"/>
    </source>
</evidence>
<dbReference type="Pfam" id="PF13396">
    <property type="entry name" value="PLDc_N"/>
    <property type="match status" value="1"/>
</dbReference>
<feature type="transmembrane region" description="Helical" evidence="6">
    <location>
        <begin position="12"/>
        <end position="31"/>
    </location>
</feature>
<accession>A0ABS2NMV1</accession>
<proteinExistence type="predicted"/>
<evidence type="ECO:0000256" key="4">
    <source>
        <dbReference type="ARBA" id="ARBA00022989"/>
    </source>
</evidence>
<comment type="caution">
    <text evidence="8">The sequence shown here is derived from an EMBL/GenBank/DDBJ whole genome shotgun (WGS) entry which is preliminary data.</text>
</comment>
<evidence type="ECO:0000256" key="2">
    <source>
        <dbReference type="ARBA" id="ARBA00022475"/>
    </source>
</evidence>
<dbReference type="InterPro" id="IPR027379">
    <property type="entry name" value="CLS_N"/>
</dbReference>
<organism evidence="8 9">
    <name type="scientific">Alkaliphilus hydrothermalis</name>
    <dbReference type="NCBI Taxonomy" id="1482730"/>
    <lineage>
        <taxon>Bacteria</taxon>
        <taxon>Bacillati</taxon>
        <taxon>Bacillota</taxon>
        <taxon>Clostridia</taxon>
        <taxon>Peptostreptococcales</taxon>
        <taxon>Natronincolaceae</taxon>
        <taxon>Alkaliphilus</taxon>
    </lineage>
</organism>
<evidence type="ECO:0000313" key="9">
    <source>
        <dbReference type="Proteomes" id="UP001314796"/>
    </source>
</evidence>
<evidence type="ECO:0000256" key="1">
    <source>
        <dbReference type="ARBA" id="ARBA00004651"/>
    </source>
</evidence>
<gene>
    <name evidence="8" type="ORF">JOC73_000799</name>
</gene>
<evidence type="ECO:0000256" key="6">
    <source>
        <dbReference type="SAM" id="Phobius"/>
    </source>
</evidence>
<dbReference type="Proteomes" id="UP001314796">
    <property type="component" value="Unassembled WGS sequence"/>
</dbReference>
<keyword evidence="3 6" id="KW-0812">Transmembrane</keyword>
<name>A0ABS2NMV1_9FIRM</name>
<dbReference type="EMBL" id="JAFBEE010000003">
    <property type="protein sequence ID" value="MBM7614288.1"/>
    <property type="molecule type" value="Genomic_DNA"/>
</dbReference>
<comment type="subcellular location">
    <subcellularLocation>
        <location evidence="1">Cell membrane</location>
        <topology evidence="1">Multi-pass membrane protein</topology>
    </subcellularLocation>
</comment>